<sequence length="500" mass="56298">MPLPIWPQLDAKPKQGTHWDLQSAQAANKTSEMGKKKERGNVTDSDGYTSDSPPDSASHWHPPWEFRVGRATMESHTSTTANILEIVFLYVTHASIPAIILLATPKRSVLRYLSIPISVYITYRAVHVASLLGPGFVWCELARLFLTVVFQALNLLLINPKDGHDLNSEVANGSLGRVYYSAQLFTHPRGVNTPWKIKNAPPHPAYYRRKGTVSPPRGRFLIRQISIAVWQYLVLDLFCTLALQQALEQKKHETLPPTVQWDLTFEQWIERIISNLMAGFVVSRILIDFHHRVFSVITVCLGLESTSDCPPLFGSATSVHSLRTFWAKFWHQLLRRPLTSVSAFITQSLFGHASKSSFQHYMIVCLVFFFSGGLHVVLDLVQGIPVEESGAMLFFALAPLGLMIEDCIRLLWNSLSPLRSSDQLKETKTAKPRWQKVLGLLWAMAWLGTTSTWYFYPQMLRPQNQNLVPFSVVSQLGFSVVTALVGIGAAVLFLVFEVEI</sequence>
<evidence type="ECO:0000313" key="11">
    <source>
        <dbReference type="Proteomes" id="UP001149074"/>
    </source>
</evidence>
<keyword evidence="4 8" id="KW-0812">Transmembrane</keyword>
<dbReference type="GO" id="GO:0016020">
    <property type="term" value="C:membrane"/>
    <property type="evidence" value="ECO:0007669"/>
    <property type="project" value="UniProtKB-SubCell"/>
</dbReference>
<evidence type="ECO:0000256" key="4">
    <source>
        <dbReference type="ARBA" id="ARBA00022692"/>
    </source>
</evidence>
<dbReference type="PANTHER" id="PTHR31595">
    <property type="entry name" value="LONG-CHAIN-ALCOHOL O-FATTY-ACYLTRANSFERASE 3-RELATED"/>
    <property type="match status" value="1"/>
</dbReference>
<dbReference type="RefSeq" id="XP_056476410.1">
    <property type="nucleotide sequence ID" value="XM_056616053.1"/>
</dbReference>
<accession>A0A9W9FMN3</accession>
<feature type="compositionally biased region" description="Polar residues" evidence="7">
    <location>
        <begin position="42"/>
        <end position="55"/>
    </location>
</feature>
<feature type="compositionally biased region" description="Basic and acidic residues" evidence="7">
    <location>
        <begin position="32"/>
        <end position="41"/>
    </location>
</feature>
<dbReference type="AlphaFoldDB" id="A0A9W9FMN3"/>
<reference evidence="10" key="2">
    <citation type="journal article" date="2023" name="IMA Fungus">
        <title>Comparative genomic study of the Penicillium genus elucidates a diverse pangenome and 15 lateral gene transfer events.</title>
        <authorList>
            <person name="Petersen C."/>
            <person name="Sorensen T."/>
            <person name="Nielsen M.R."/>
            <person name="Sondergaard T.E."/>
            <person name="Sorensen J.L."/>
            <person name="Fitzpatrick D.A."/>
            <person name="Frisvad J.C."/>
            <person name="Nielsen K.L."/>
        </authorList>
    </citation>
    <scope>NUCLEOTIDE SEQUENCE</scope>
    <source>
        <strain evidence="10">IBT 30761</strain>
    </source>
</reference>
<evidence type="ECO:0000256" key="5">
    <source>
        <dbReference type="ARBA" id="ARBA00022989"/>
    </source>
</evidence>
<dbReference type="InterPro" id="IPR032805">
    <property type="entry name" value="Wax_synthase_dom"/>
</dbReference>
<evidence type="ECO:0000256" key="6">
    <source>
        <dbReference type="ARBA" id="ARBA00023136"/>
    </source>
</evidence>
<feature type="transmembrane region" description="Helical" evidence="8">
    <location>
        <begin position="135"/>
        <end position="158"/>
    </location>
</feature>
<dbReference type="OrthoDB" id="1077582at2759"/>
<feature type="domain" description="Wax synthase" evidence="9">
    <location>
        <begin position="309"/>
        <end position="397"/>
    </location>
</feature>
<gene>
    <name evidence="10" type="ORF">N7532_003559</name>
</gene>
<evidence type="ECO:0000256" key="1">
    <source>
        <dbReference type="ARBA" id="ARBA00004141"/>
    </source>
</evidence>
<evidence type="ECO:0000313" key="10">
    <source>
        <dbReference type="EMBL" id="KAJ5103030.1"/>
    </source>
</evidence>
<reference evidence="10" key="1">
    <citation type="submission" date="2022-11" db="EMBL/GenBank/DDBJ databases">
        <authorList>
            <person name="Petersen C."/>
        </authorList>
    </citation>
    <scope>NUCLEOTIDE SEQUENCE</scope>
    <source>
        <strain evidence="10">IBT 30761</strain>
    </source>
</reference>
<organism evidence="10 11">
    <name type="scientific">Penicillium argentinense</name>
    <dbReference type="NCBI Taxonomy" id="1131581"/>
    <lineage>
        <taxon>Eukaryota</taxon>
        <taxon>Fungi</taxon>
        <taxon>Dikarya</taxon>
        <taxon>Ascomycota</taxon>
        <taxon>Pezizomycotina</taxon>
        <taxon>Eurotiomycetes</taxon>
        <taxon>Eurotiomycetidae</taxon>
        <taxon>Eurotiales</taxon>
        <taxon>Aspergillaceae</taxon>
        <taxon>Penicillium</taxon>
    </lineage>
</organism>
<name>A0A9W9FMN3_9EURO</name>
<protein>
    <recommendedName>
        <fullName evidence="9">Wax synthase domain-containing protein</fullName>
    </recommendedName>
</protein>
<comment type="similarity">
    <text evidence="2">Belongs to the wax synthase family.</text>
</comment>
<dbReference type="EMBL" id="JAPQKI010000004">
    <property type="protein sequence ID" value="KAJ5103030.1"/>
    <property type="molecule type" value="Genomic_DNA"/>
</dbReference>
<comment type="subcellular location">
    <subcellularLocation>
        <location evidence="1">Membrane</location>
        <topology evidence="1">Multi-pass membrane protein</topology>
    </subcellularLocation>
</comment>
<dbReference type="Pfam" id="PF13813">
    <property type="entry name" value="MBOAT_2"/>
    <property type="match status" value="1"/>
</dbReference>
<feature type="transmembrane region" description="Helical" evidence="8">
    <location>
        <begin position="476"/>
        <end position="496"/>
    </location>
</feature>
<evidence type="ECO:0000256" key="7">
    <source>
        <dbReference type="SAM" id="MobiDB-lite"/>
    </source>
</evidence>
<keyword evidence="3" id="KW-0808">Transferase</keyword>
<dbReference type="InterPro" id="IPR044851">
    <property type="entry name" value="Wax_synthase"/>
</dbReference>
<feature type="transmembrane region" description="Helical" evidence="8">
    <location>
        <begin position="83"/>
        <end position="102"/>
    </location>
</feature>
<evidence type="ECO:0000256" key="3">
    <source>
        <dbReference type="ARBA" id="ARBA00022679"/>
    </source>
</evidence>
<dbReference type="GO" id="GO:0008374">
    <property type="term" value="F:O-acyltransferase activity"/>
    <property type="evidence" value="ECO:0007669"/>
    <property type="project" value="InterPro"/>
</dbReference>
<evidence type="ECO:0000256" key="2">
    <source>
        <dbReference type="ARBA" id="ARBA00007282"/>
    </source>
</evidence>
<keyword evidence="11" id="KW-1185">Reference proteome</keyword>
<proteinExistence type="inferred from homology"/>
<dbReference type="GeneID" id="81355032"/>
<feature type="transmembrane region" description="Helical" evidence="8">
    <location>
        <begin position="437"/>
        <end position="456"/>
    </location>
</feature>
<keyword evidence="5 8" id="KW-1133">Transmembrane helix</keyword>
<feature type="transmembrane region" description="Helical" evidence="8">
    <location>
        <begin position="358"/>
        <end position="378"/>
    </location>
</feature>
<dbReference type="Proteomes" id="UP001149074">
    <property type="component" value="Unassembled WGS sequence"/>
</dbReference>
<feature type="transmembrane region" description="Helical" evidence="8">
    <location>
        <begin position="390"/>
        <end position="412"/>
    </location>
</feature>
<feature type="transmembrane region" description="Helical" evidence="8">
    <location>
        <begin position="109"/>
        <end position="129"/>
    </location>
</feature>
<keyword evidence="6 8" id="KW-0472">Membrane</keyword>
<feature type="region of interest" description="Disordered" evidence="7">
    <location>
        <begin position="1"/>
        <end position="61"/>
    </location>
</feature>
<dbReference type="PANTHER" id="PTHR31595:SF27">
    <property type="entry name" value="WAX SYNTHASE DOMAIN-CONTAINING PROTEIN-RELATED"/>
    <property type="match status" value="1"/>
</dbReference>
<dbReference type="GO" id="GO:0006629">
    <property type="term" value="P:lipid metabolic process"/>
    <property type="evidence" value="ECO:0007669"/>
    <property type="project" value="InterPro"/>
</dbReference>
<comment type="caution">
    <text evidence="10">The sequence shown here is derived from an EMBL/GenBank/DDBJ whole genome shotgun (WGS) entry which is preliminary data.</text>
</comment>
<feature type="compositionally biased region" description="Polar residues" evidence="7">
    <location>
        <begin position="20"/>
        <end position="31"/>
    </location>
</feature>
<evidence type="ECO:0000256" key="8">
    <source>
        <dbReference type="SAM" id="Phobius"/>
    </source>
</evidence>
<evidence type="ECO:0000259" key="9">
    <source>
        <dbReference type="Pfam" id="PF13813"/>
    </source>
</evidence>